<dbReference type="Proteomes" id="UP000887023">
    <property type="component" value="Chromosome"/>
</dbReference>
<feature type="transmembrane region" description="Helical" evidence="1">
    <location>
        <begin position="18"/>
        <end position="39"/>
    </location>
</feature>
<keyword evidence="1" id="KW-1133">Transmembrane helix</keyword>
<name>A0ABX8S7J4_9ACTN</name>
<keyword evidence="3" id="KW-1185">Reference proteome</keyword>
<dbReference type="EMBL" id="CP079105">
    <property type="protein sequence ID" value="QXQ13809.1"/>
    <property type="molecule type" value="Genomic_DNA"/>
</dbReference>
<evidence type="ECO:0000256" key="1">
    <source>
        <dbReference type="SAM" id="Phobius"/>
    </source>
</evidence>
<keyword evidence="1" id="KW-0812">Transmembrane</keyword>
<dbReference type="RefSeq" id="WP_066473559.1">
    <property type="nucleotide sequence ID" value="NZ_CBCRUZ010000015.1"/>
</dbReference>
<sequence length="69" mass="7084">MSVGGGGHPIARRQRLEVLIGILAFFTLPALVAAVAELFREPPGVVPASVLAGVLALLGLAVAARRRSN</sequence>
<proteinExistence type="predicted"/>
<gene>
    <name evidence="2" type="ORF">KV203_18865</name>
</gene>
<evidence type="ECO:0008006" key="4">
    <source>
        <dbReference type="Google" id="ProtNLM"/>
    </source>
</evidence>
<evidence type="ECO:0000313" key="3">
    <source>
        <dbReference type="Proteomes" id="UP000887023"/>
    </source>
</evidence>
<accession>A0ABX8S7J4</accession>
<evidence type="ECO:0000313" key="2">
    <source>
        <dbReference type="EMBL" id="QXQ13809.1"/>
    </source>
</evidence>
<organism evidence="2 3">
    <name type="scientific">Skermania pinensis</name>
    <dbReference type="NCBI Taxonomy" id="39122"/>
    <lineage>
        <taxon>Bacteria</taxon>
        <taxon>Bacillati</taxon>
        <taxon>Actinomycetota</taxon>
        <taxon>Actinomycetes</taxon>
        <taxon>Mycobacteriales</taxon>
        <taxon>Gordoniaceae</taxon>
        <taxon>Skermania</taxon>
    </lineage>
</organism>
<keyword evidence="1" id="KW-0472">Membrane</keyword>
<feature type="transmembrane region" description="Helical" evidence="1">
    <location>
        <begin position="45"/>
        <end position="64"/>
    </location>
</feature>
<protein>
    <recommendedName>
        <fullName evidence="4">MYXO-CTERM domain-containing protein</fullName>
    </recommendedName>
</protein>
<reference evidence="2" key="1">
    <citation type="submission" date="2021-07" db="EMBL/GenBank/DDBJ databases">
        <title>Candidatus Kaistella beijingensis sp. nov. isolated from a municipal wastewater treatment plant is involved in sludge foaming.</title>
        <authorList>
            <person name="Song Y."/>
            <person name="Liu S.-J."/>
        </authorList>
    </citation>
    <scope>NUCLEOTIDE SEQUENCE</scope>
    <source>
        <strain evidence="2">DSM 43998</strain>
    </source>
</reference>